<keyword evidence="5 7" id="KW-1133">Transmembrane helix</keyword>
<dbReference type="Proteomes" id="UP001055439">
    <property type="component" value="Chromosome 8"/>
</dbReference>
<evidence type="ECO:0000313" key="10">
    <source>
        <dbReference type="Proteomes" id="UP001055439"/>
    </source>
</evidence>
<proteinExistence type="inferred from homology"/>
<evidence type="ECO:0000256" key="1">
    <source>
        <dbReference type="ARBA" id="ARBA00004141"/>
    </source>
</evidence>
<organism evidence="9 10">
    <name type="scientific">Musa troglodytarum</name>
    <name type="common">fe'i banana</name>
    <dbReference type="NCBI Taxonomy" id="320322"/>
    <lineage>
        <taxon>Eukaryota</taxon>
        <taxon>Viridiplantae</taxon>
        <taxon>Streptophyta</taxon>
        <taxon>Embryophyta</taxon>
        <taxon>Tracheophyta</taxon>
        <taxon>Spermatophyta</taxon>
        <taxon>Magnoliopsida</taxon>
        <taxon>Liliopsida</taxon>
        <taxon>Zingiberales</taxon>
        <taxon>Musaceae</taxon>
        <taxon>Musa</taxon>
    </lineage>
</organism>
<dbReference type="Pfam" id="PF01569">
    <property type="entry name" value="PAP2"/>
    <property type="match status" value="1"/>
</dbReference>
<dbReference type="Gene3D" id="1.20.144.10">
    <property type="entry name" value="Phosphatidic acid phosphatase type 2/haloperoxidase"/>
    <property type="match status" value="1"/>
</dbReference>
<feature type="transmembrane region" description="Helical" evidence="7">
    <location>
        <begin position="255"/>
        <end position="273"/>
    </location>
</feature>
<keyword evidence="10" id="KW-1185">Reference proteome</keyword>
<feature type="transmembrane region" description="Helical" evidence="7">
    <location>
        <begin position="136"/>
        <end position="156"/>
    </location>
</feature>
<dbReference type="AlphaFoldDB" id="A0A9E7KPN7"/>
<name>A0A9E7KPN7_9LILI</name>
<evidence type="ECO:0000256" key="3">
    <source>
        <dbReference type="ARBA" id="ARBA00022692"/>
    </source>
</evidence>
<dbReference type="FunFam" id="1.20.144.10:FF:000001">
    <property type="entry name" value="Lipid phosphate phosphatase 2"/>
    <property type="match status" value="1"/>
</dbReference>
<dbReference type="InterPro" id="IPR000326">
    <property type="entry name" value="PAP2/HPO"/>
</dbReference>
<evidence type="ECO:0000256" key="6">
    <source>
        <dbReference type="ARBA" id="ARBA00023136"/>
    </source>
</evidence>
<evidence type="ECO:0000256" key="7">
    <source>
        <dbReference type="SAM" id="Phobius"/>
    </source>
</evidence>
<feature type="transmembrane region" description="Helical" evidence="7">
    <location>
        <begin position="76"/>
        <end position="95"/>
    </location>
</feature>
<protein>
    <submittedName>
        <fullName evidence="9">Lipid phosphate phosphatase</fullName>
    </submittedName>
</protein>
<feature type="domain" description="Phosphatidic acid phosphatase type 2/haloperoxidase" evidence="8">
    <location>
        <begin position="146"/>
        <end position="270"/>
    </location>
</feature>
<dbReference type="SUPFAM" id="SSF48317">
    <property type="entry name" value="Acid phosphatase/Vanadium-dependent haloperoxidase"/>
    <property type="match status" value="1"/>
</dbReference>
<dbReference type="PANTHER" id="PTHR10165">
    <property type="entry name" value="LIPID PHOSPHATE PHOSPHATASE"/>
    <property type="match status" value="1"/>
</dbReference>
<dbReference type="GO" id="GO:0046839">
    <property type="term" value="P:phospholipid dephosphorylation"/>
    <property type="evidence" value="ECO:0007669"/>
    <property type="project" value="TreeGrafter"/>
</dbReference>
<feature type="transmembrane region" description="Helical" evidence="7">
    <location>
        <begin position="224"/>
        <end position="243"/>
    </location>
</feature>
<comment type="subcellular location">
    <subcellularLocation>
        <location evidence="1">Membrane</location>
        <topology evidence="1">Multi-pass membrane protein</topology>
    </subcellularLocation>
</comment>
<dbReference type="EMBL" id="CP097510">
    <property type="protein sequence ID" value="URE22820.1"/>
    <property type="molecule type" value="Genomic_DNA"/>
</dbReference>
<dbReference type="CDD" id="cd03390">
    <property type="entry name" value="PAP2_containing_1_like"/>
    <property type="match status" value="1"/>
</dbReference>
<dbReference type="InterPro" id="IPR036938">
    <property type="entry name" value="PAP2/HPO_sf"/>
</dbReference>
<accession>A0A9E7KPN7</accession>
<evidence type="ECO:0000313" key="9">
    <source>
        <dbReference type="EMBL" id="URE22820.1"/>
    </source>
</evidence>
<keyword evidence="3 7" id="KW-0812">Transmembrane</keyword>
<gene>
    <name evidence="9" type="ORF">MUK42_30137</name>
</gene>
<comment type="similarity">
    <text evidence="2">Belongs to the PA-phosphatase related phosphoesterase family.</text>
</comment>
<dbReference type="GO" id="GO:0016020">
    <property type="term" value="C:membrane"/>
    <property type="evidence" value="ECO:0007669"/>
    <property type="project" value="UniProtKB-SubCell"/>
</dbReference>
<keyword evidence="6 7" id="KW-0472">Membrane</keyword>
<reference evidence="9" key="1">
    <citation type="submission" date="2022-05" db="EMBL/GenBank/DDBJ databases">
        <title>The Musa troglodytarum L. genome provides insights into the mechanism of non-climacteric behaviour and enrichment of carotenoids.</title>
        <authorList>
            <person name="Wang J."/>
        </authorList>
    </citation>
    <scope>NUCLEOTIDE SEQUENCE</scope>
    <source>
        <tissue evidence="9">Leaf</tissue>
    </source>
</reference>
<dbReference type="PANTHER" id="PTHR10165:SF35">
    <property type="entry name" value="RE23632P"/>
    <property type="match status" value="1"/>
</dbReference>
<dbReference type="GO" id="GO:0006644">
    <property type="term" value="P:phospholipid metabolic process"/>
    <property type="evidence" value="ECO:0007669"/>
    <property type="project" value="InterPro"/>
</dbReference>
<keyword evidence="4" id="KW-0378">Hydrolase</keyword>
<sequence>MVHRHVGHATVGQWCRAWVENGVPFVGHLVEAIGCWVRADTNHARLRGNTMADIQLGAHTVQSHGVKVARFHMHDWIMLLLLVVIEVVLNVIEPFHRFVGRDMMTDLKYPLKSNTVPFWAVPKKGCIRFASCDPGFVYHLCIVSGLLYSVLITGVITDAIKDAVGRPRPDFFWRCFPDGKEVYDNVTANVICHGENSVIKEGHKSFPSGHSSWKIQAFDRRGHIAKLCVVLFPLLCASLVAISRVDDYWHHWQDVFAGGSLGLIVASFCYLQFFPPPHDANGWGPHAYFQTLADTQSNTPMTRAANPLGVGSSEAEAGYIYTRQPV</sequence>
<evidence type="ECO:0000259" key="8">
    <source>
        <dbReference type="SMART" id="SM00014"/>
    </source>
</evidence>
<dbReference type="OrthoDB" id="10030083at2759"/>
<evidence type="ECO:0000256" key="2">
    <source>
        <dbReference type="ARBA" id="ARBA00008816"/>
    </source>
</evidence>
<dbReference type="InterPro" id="IPR043216">
    <property type="entry name" value="PAP-like"/>
</dbReference>
<evidence type="ECO:0000256" key="5">
    <source>
        <dbReference type="ARBA" id="ARBA00022989"/>
    </source>
</evidence>
<dbReference type="SMART" id="SM00014">
    <property type="entry name" value="acidPPc"/>
    <property type="match status" value="1"/>
</dbReference>
<dbReference type="GO" id="GO:0008195">
    <property type="term" value="F:phosphatidate phosphatase activity"/>
    <property type="evidence" value="ECO:0007669"/>
    <property type="project" value="TreeGrafter"/>
</dbReference>
<evidence type="ECO:0000256" key="4">
    <source>
        <dbReference type="ARBA" id="ARBA00022801"/>
    </source>
</evidence>